<evidence type="ECO:0000313" key="3">
    <source>
        <dbReference type="EMBL" id="KAK5625318.1"/>
    </source>
</evidence>
<feature type="compositionally biased region" description="Basic residues" evidence="1">
    <location>
        <begin position="145"/>
        <end position="159"/>
    </location>
</feature>
<feature type="region of interest" description="Disordered" evidence="1">
    <location>
        <begin position="197"/>
        <end position="238"/>
    </location>
</feature>
<dbReference type="InterPro" id="IPR028005">
    <property type="entry name" value="AcTrfase_ESCO_Znf_dom"/>
</dbReference>
<protein>
    <recommendedName>
        <fullName evidence="2">N-acetyltransferase ESCO zinc-finger domain-containing protein</fullName>
    </recommendedName>
</protein>
<name>A0AAN7UB84_9PEZI</name>
<dbReference type="AlphaFoldDB" id="A0AAN7UB84"/>
<accession>A0AAN7UB84</accession>
<keyword evidence="4" id="KW-1185">Reference proteome</keyword>
<feature type="region of interest" description="Disordered" evidence="1">
    <location>
        <begin position="112"/>
        <end position="181"/>
    </location>
</feature>
<gene>
    <name evidence="3" type="ORF">RRF57_001034</name>
</gene>
<feature type="compositionally biased region" description="Basic residues" evidence="1">
    <location>
        <begin position="269"/>
        <end position="281"/>
    </location>
</feature>
<feature type="compositionally biased region" description="Acidic residues" evidence="1">
    <location>
        <begin position="165"/>
        <end position="174"/>
    </location>
</feature>
<feature type="compositionally biased region" description="Low complexity" evidence="1">
    <location>
        <begin position="282"/>
        <end position="291"/>
    </location>
</feature>
<sequence length="291" mass="32434">MTASVDIVIYRIPRKPERTYMCSLKSYPMEPRRRLLRTYGKRALSTESTEPSPKRQRLTDPSVTSVEDIGIDFISSGPEESGTASSLRPSLSLSKRKGTITAYFEKIVPQLPHVTPSSEPSPNPVSEPNEFTSTPLSLPPIAATTRKRGARRLKTRVTRQRIEEGPDDGQENQDGEERLGNIHGTDLFTHTAVPALSEARPSALNRSPGITRDGPEGSKPRKSKRRENRTASVQTTLGLSMRETHYTECKECGMLYNHLHKTDVKYHARRHASLRRAKARASSKSDTADTS</sequence>
<evidence type="ECO:0000313" key="4">
    <source>
        <dbReference type="Proteomes" id="UP001305414"/>
    </source>
</evidence>
<feature type="region of interest" description="Disordered" evidence="1">
    <location>
        <begin position="37"/>
        <end position="64"/>
    </location>
</feature>
<organism evidence="3 4">
    <name type="scientific">Xylaria bambusicola</name>
    <dbReference type="NCBI Taxonomy" id="326684"/>
    <lineage>
        <taxon>Eukaryota</taxon>
        <taxon>Fungi</taxon>
        <taxon>Dikarya</taxon>
        <taxon>Ascomycota</taxon>
        <taxon>Pezizomycotina</taxon>
        <taxon>Sordariomycetes</taxon>
        <taxon>Xylariomycetidae</taxon>
        <taxon>Xylariales</taxon>
        <taxon>Xylariaceae</taxon>
        <taxon>Xylaria</taxon>
    </lineage>
</organism>
<evidence type="ECO:0000259" key="2">
    <source>
        <dbReference type="Pfam" id="PF13878"/>
    </source>
</evidence>
<dbReference type="EMBL" id="JAWHQM010000002">
    <property type="protein sequence ID" value="KAK5625318.1"/>
    <property type="molecule type" value="Genomic_DNA"/>
</dbReference>
<reference evidence="3 4" key="1">
    <citation type="submission" date="2023-10" db="EMBL/GenBank/DDBJ databases">
        <title>Draft genome sequence of Xylaria bambusicola isolate GMP-LS, the root and basal stem rot pathogen of sugarcane in Indonesia.</title>
        <authorList>
            <person name="Selvaraj P."/>
            <person name="Muralishankar V."/>
            <person name="Muruganantham S."/>
            <person name="Sp S."/>
            <person name="Haryani S."/>
            <person name="Lau K.J.X."/>
            <person name="Naqvi N.I."/>
        </authorList>
    </citation>
    <scope>NUCLEOTIDE SEQUENCE [LARGE SCALE GENOMIC DNA]</scope>
    <source>
        <strain evidence="3">GMP-LS</strain>
    </source>
</reference>
<comment type="caution">
    <text evidence="3">The sequence shown here is derived from an EMBL/GenBank/DDBJ whole genome shotgun (WGS) entry which is preliminary data.</text>
</comment>
<proteinExistence type="predicted"/>
<feature type="domain" description="N-acetyltransferase ESCO zinc-finger" evidence="2">
    <location>
        <begin position="234"/>
        <end position="272"/>
    </location>
</feature>
<dbReference type="Proteomes" id="UP001305414">
    <property type="component" value="Unassembled WGS sequence"/>
</dbReference>
<feature type="region of interest" description="Disordered" evidence="1">
    <location>
        <begin position="269"/>
        <end position="291"/>
    </location>
</feature>
<dbReference type="Pfam" id="PF13878">
    <property type="entry name" value="zf-C2H2_3"/>
    <property type="match status" value="1"/>
</dbReference>
<evidence type="ECO:0000256" key="1">
    <source>
        <dbReference type="SAM" id="MobiDB-lite"/>
    </source>
</evidence>